<evidence type="ECO:0000256" key="2">
    <source>
        <dbReference type="ARBA" id="ARBA00005417"/>
    </source>
</evidence>
<dbReference type="PROSITE" id="PS00211">
    <property type="entry name" value="ABC_TRANSPORTER_1"/>
    <property type="match status" value="1"/>
</dbReference>
<dbReference type="Proteomes" id="UP000516666">
    <property type="component" value="Chromosome"/>
</dbReference>
<dbReference type="Gene3D" id="3.40.50.300">
    <property type="entry name" value="P-loop containing nucleotide triphosphate hydrolases"/>
    <property type="match status" value="1"/>
</dbReference>
<evidence type="ECO:0000313" key="9">
    <source>
        <dbReference type="EMBL" id="QNX73320.1"/>
    </source>
</evidence>
<keyword evidence="4" id="KW-1003">Cell membrane</keyword>
<comment type="similarity">
    <text evidence="2">Belongs to the ABC transporter superfamily.</text>
</comment>
<dbReference type="InterPro" id="IPR003593">
    <property type="entry name" value="AAA+_ATPase"/>
</dbReference>
<organism evidence="9 10">
    <name type="scientific">Acinetobacter seifertii</name>
    <dbReference type="NCBI Taxonomy" id="1530123"/>
    <lineage>
        <taxon>Bacteria</taxon>
        <taxon>Pseudomonadati</taxon>
        <taxon>Pseudomonadota</taxon>
        <taxon>Gammaproteobacteria</taxon>
        <taxon>Moraxellales</taxon>
        <taxon>Moraxellaceae</taxon>
        <taxon>Acinetobacter</taxon>
        <taxon>Acinetobacter calcoaceticus/baumannii complex</taxon>
    </lineage>
</organism>
<dbReference type="InterPro" id="IPR013563">
    <property type="entry name" value="Oligopep_ABC_C"/>
</dbReference>
<evidence type="ECO:0000256" key="1">
    <source>
        <dbReference type="ARBA" id="ARBA00004417"/>
    </source>
</evidence>
<gene>
    <name evidence="9" type="ORF">IC776_05515</name>
</gene>
<dbReference type="GO" id="GO:0015833">
    <property type="term" value="P:peptide transport"/>
    <property type="evidence" value="ECO:0007669"/>
    <property type="project" value="InterPro"/>
</dbReference>
<dbReference type="Pfam" id="PF00005">
    <property type="entry name" value="ABC_tran"/>
    <property type="match status" value="1"/>
</dbReference>
<comment type="subcellular location">
    <subcellularLocation>
        <location evidence="1">Cell inner membrane</location>
        <topology evidence="1">Peripheral membrane protein</topology>
    </subcellularLocation>
</comment>
<dbReference type="SUPFAM" id="SSF52540">
    <property type="entry name" value="P-loop containing nucleoside triphosphate hydrolases"/>
    <property type="match status" value="1"/>
</dbReference>
<evidence type="ECO:0000256" key="8">
    <source>
        <dbReference type="ARBA" id="ARBA00023136"/>
    </source>
</evidence>
<dbReference type="PANTHER" id="PTHR43297:SF4">
    <property type="entry name" value="PUTRESCINE EXPORT SYSTEM ATP-BINDING PROTEIN SAPD"/>
    <property type="match status" value="1"/>
</dbReference>
<dbReference type="InterPro" id="IPR027417">
    <property type="entry name" value="P-loop_NTPase"/>
</dbReference>
<dbReference type="NCBIfam" id="TIGR01727">
    <property type="entry name" value="oligo_HPY"/>
    <property type="match status" value="1"/>
</dbReference>
<evidence type="ECO:0000256" key="5">
    <source>
        <dbReference type="ARBA" id="ARBA00022519"/>
    </source>
</evidence>
<dbReference type="EMBL" id="CP061646">
    <property type="protein sequence ID" value="QNX73320.1"/>
    <property type="molecule type" value="Genomic_DNA"/>
</dbReference>
<evidence type="ECO:0000313" key="10">
    <source>
        <dbReference type="Proteomes" id="UP000516666"/>
    </source>
</evidence>
<dbReference type="Pfam" id="PF08352">
    <property type="entry name" value="oligo_HPY"/>
    <property type="match status" value="1"/>
</dbReference>
<dbReference type="InterPro" id="IPR003439">
    <property type="entry name" value="ABC_transporter-like_ATP-bd"/>
</dbReference>
<evidence type="ECO:0000256" key="6">
    <source>
        <dbReference type="ARBA" id="ARBA00022741"/>
    </source>
</evidence>
<dbReference type="CDD" id="cd03257">
    <property type="entry name" value="ABC_NikE_OppD_transporters"/>
    <property type="match status" value="1"/>
</dbReference>
<keyword evidence="5" id="KW-0997">Cell inner membrane</keyword>
<dbReference type="InterPro" id="IPR050388">
    <property type="entry name" value="ABC_Ni/Peptide_Import"/>
</dbReference>
<keyword evidence="7 9" id="KW-0067">ATP-binding</keyword>
<keyword evidence="8" id="KW-0472">Membrane</keyword>
<dbReference type="GO" id="GO:0016887">
    <property type="term" value="F:ATP hydrolysis activity"/>
    <property type="evidence" value="ECO:0007669"/>
    <property type="project" value="InterPro"/>
</dbReference>
<evidence type="ECO:0000256" key="7">
    <source>
        <dbReference type="ARBA" id="ARBA00022840"/>
    </source>
</evidence>
<evidence type="ECO:0000256" key="4">
    <source>
        <dbReference type="ARBA" id="ARBA00022475"/>
    </source>
</evidence>
<keyword evidence="6" id="KW-0547">Nucleotide-binding</keyword>
<evidence type="ECO:0000256" key="3">
    <source>
        <dbReference type="ARBA" id="ARBA00022448"/>
    </source>
</evidence>
<dbReference type="SMART" id="SM00382">
    <property type="entry name" value="AAA"/>
    <property type="match status" value="1"/>
</dbReference>
<dbReference type="InterPro" id="IPR017871">
    <property type="entry name" value="ABC_transporter-like_CS"/>
</dbReference>
<dbReference type="GO" id="GO:0005524">
    <property type="term" value="F:ATP binding"/>
    <property type="evidence" value="ECO:0007669"/>
    <property type="project" value="UniProtKB-KW"/>
</dbReference>
<dbReference type="GO" id="GO:0005886">
    <property type="term" value="C:plasma membrane"/>
    <property type="evidence" value="ECO:0007669"/>
    <property type="project" value="UniProtKB-SubCell"/>
</dbReference>
<reference evidence="10" key="1">
    <citation type="submission" date="2020-09" db="EMBL/GenBank/DDBJ databases">
        <title>Clinical and molecular characterization of Acinetobacter seifertii in Taiwan.</title>
        <authorList>
            <person name="Li L.-H."/>
            <person name="Yang Y.-S."/>
            <person name="Sun J.-R."/>
            <person name="Huang T.-W."/>
            <person name="Huang W.-C."/>
            <person name="Wang Y.-C."/>
            <person name="Kuo T.-H."/>
            <person name="Kuo S.-C."/>
            <person name="Chen T.-L."/>
        </authorList>
    </citation>
    <scope>NUCLEOTIDE SEQUENCE [LARGE SCALE GENOMIC DNA]</scope>
    <source>
        <strain evidence="10">AS39</strain>
    </source>
</reference>
<reference evidence="9 10" key="2">
    <citation type="submission" date="2020-09" db="EMBL/GenBank/DDBJ databases">
        <authorList>
            <person name="Chen F.-J."/>
            <person name="Lee Y.-T."/>
        </authorList>
    </citation>
    <scope>NUCLEOTIDE SEQUENCE [LARGE SCALE GENOMIC DNA]</scope>
    <source>
        <strain evidence="9 10">AS39</strain>
    </source>
</reference>
<proteinExistence type="inferred from homology"/>
<protein>
    <submittedName>
        <fullName evidence="9">ABC transporter ATP-binding protein</fullName>
    </submittedName>
</protein>
<dbReference type="AlphaFoldDB" id="A0A7H2P315"/>
<dbReference type="RefSeq" id="WP_151794984.1">
    <property type="nucleotide sequence ID" value="NZ_CP061550.1"/>
</dbReference>
<name>A0A7H2P315_9GAMM</name>
<keyword evidence="3" id="KW-0813">Transport</keyword>
<dbReference type="PROSITE" id="PS50893">
    <property type="entry name" value="ABC_TRANSPORTER_2"/>
    <property type="match status" value="1"/>
</dbReference>
<dbReference type="PANTHER" id="PTHR43297">
    <property type="entry name" value="OLIGOPEPTIDE TRANSPORT ATP-BINDING PROTEIN APPD"/>
    <property type="match status" value="1"/>
</dbReference>
<sequence>MLLKIEELKVKTEDIILLDNIDLEVNHGEIIGIIGESGSGKSLLAKTLLALNSKNLVTSFRSYNYEDKSYSYDEIKLLRGKHIAMIFQNPHTALDPSANVKSQLKNAMLLNNNSENIKYKSIELLNEMGIKDAERCLQLYPHQLSGGMAQRILIALMLAREPSLLIADEPTTALDPLVQEQILNLLKAIVKKRKMGLILISHDLRVIKKYADKTIVMYSSQVVEKIETQKILDHAKHPYTRELISLIPSENIKYKENLRTIKGRILAANEYVMGCRFSNRCLLVEEKCNTKVPELKDSTYRCHF</sequence>
<accession>A0A7H2P315</accession>